<reference evidence="11 12" key="1">
    <citation type="submission" date="2018-07" db="EMBL/GenBank/DDBJ databases">
        <title>High-quality-draft genome sequence of Gaiella occulta.</title>
        <authorList>
            <person name="Severino R."/>
            <person name="Froufe H.J.C."/>
            <person name="Rainey F.A."/>
            <person name="Barroso C."/>
            <person name="Albuquerque L."/>
            <person name="Lobo-Da-Cunha A."/>
            <person name="Da Costa M.S."/>
            <person name="Egas C."/>
        </authorList>
    </citation>
    <scope>NUCLEOTIDE SEQUENCE [LARGE SCALE GENOMIC DNA]</scope>
    <source>
        <strain evidence="11 12">F2-233</strain>
    </source>
</reference>
<dbReference type="SUPFAM" id="SSF54814">
    <property type="entry name" value="Prokaryotic type KH domain (KH-domain type II)"/>
    <property type="match status" value="1"/>
</dbReference>
<feature type="region of interest" description="G1" evidence="7">
    <location>
        <begin position="10"/>
        <end position="17"/>
    </location>
</feature>
<proteinExistence type="inferred from homology"/>
<feature type="region of interest" description="G3" evidence="7">
    <location>
        <begin position="57"/>
        <end position="60"/>
    </location>
</feature>
<name>A0A7M2YTD0_9ACTN</name>
<dbReference type="GO" id="GO:0003924">
    <property type="term" value="F:GTPase activity"/>
    <property type="evidence" value="ECO:0007669"/>
    <property type="project" value="UniProtKB-UniRule"/>
</dbReference>
<dbReference type="CDD" id="cd04163">
    <property type="entry name" value="Era"/>
    <property type="match status" value="1"/>
</dbReference>
<evidence type="ECO:0000313" key="11">
    <source>
        <dbReference type="EMBL" id="RDI73421.1"/>
    </source>
</evidence>
<dbReference type="InterPro" id="IPR027417">
    <property type="entry name" value="P-loop_NTPase"/>
</dbReference>
<dbReference type="GO" id="GO:0005829">
    <property type="term" value="C:cytosol"/>
    <property type="evidence" value="ECO:0007669"/>
    <property type="project" value="TreeGrafter"/>
</dbReference>
<comment type="function">
    <text evidence="6">An essential GTPase that binds both GDP and GTP, with rapid nucleotide exchange. Plays a role in 16S rRNA processing and 30S ribosomal subunit biogenesis and possibly also in cell cycle regulation and energy metabolism.</text>
</comment>
<dbReference type="GO" id="GO:0043024">
    <property type="term" value="F:ribosomal small subunit binding"/>
    <property type="evidence" value="ECO:0007669"/>
    <property type="project" value="TreeGrafter"/>
</dbReference>
<dbReference type="AlphaFoldDB" id="A0A7M2YTD0"/>
<dbReference type="Gene3D" id="3.40.50.300">
    <property type="entry name" value="P-loop containing nucleotide triphosphate hydrolases"/>
    <property type="match status" value="1"/>
</dbReference>
<dbReference type="InterPro" id="IPR005225">
    <property type="entry name" value="Small_GTP-bd"/>
</dbReference>
<dbReference type="NCBIfam" id="TIGR00231">
    <property type="entry name" value="small_GTP"/>
    <property type="match status" value="1"/>
</dbReference>
<comment type="caution">
    <text evidence="11">The sequence shown here is derived from an EMBL/GenBank/DDBJ whole genome shotgun (WGS) entry which is preliminary data.</text>
</comment>
<dbReference type="InterPro" id="IPR030388">
    <property type="entry name" value="G_ERA_dom"/>
</dbReference>
<keyword evidence="12" id="KW-1185">Reference proteome</keyword>
<dbReference type="NCBIfam" id="TIGR00436">
    <property type="entry name" value="era"/>
    <property type="match status" value="1"/>
</dbReference>
<evidence type="ECO:0000259" key="9">
    <source>
        <dbReference type="PROSITE" id="PS50823"/>
    </source>
</evidence>
<evidence type="ECO:0000256" key="8">
    <source>
        <dbReference type="RuleBase" id="RU003761"/>
    </source>
</evidence>
<keyword evidence="6" id="KW-0963">Cytoplasm</keyword>
<feature type="domain" description="KH type-2" evidence="9">
    <location>
        <begin position="220"/>
        <end position="272"/>
    </location>
</feature>
<comment type="subcellular location">
    <subcellularLocation>
        <location evidence="6">Cytoplasm</location>
    </subcellularLocation>
    <subcellularLocation>
        <location evidence="6">Cell membrane</location>
        <topology evidence="6">Peripheral membrane protein</topology>
    </subcellularLocation>
</comment>
<dbReference type="OrthoDB" id="9805918at2"/>
<dbReference type="EMBL" id="QQZY01000009">
    <property type="protein sequence ID" value="RDI73421.1"/>
    <property type="molecule type" value="Genomic_DNA"/>
</dbReference>
<keyword evidence="6" id="KW-1003">Cell membrane</keyword>
<keyword evidence="6" id="KW-0690">Ribosome biogenesis</keyword>
<dbReference type="PANTHER" id="PTHR42698">
    <property type="entry name" value="GTPASE ERA"/>
    <property type="match status" value="1"/>
</dbReference>
<comment type="subunit">
    <text evidence="6">Monomer.</text>
</comment>
<feature type="binding site" evidence="6">
    <location>
        <begin position="119"/>
        <end position="122"/>
    </location>
    <ligand>
        <name>GTP</name>
        <dbReference type="ChEBI" id="CHEBI:37565"/>
    </ligand>
</feature>
<evidence type="ECO:0000256" key="5">
    <source>
        <dbReference type="ARBA" id="ARBA00023134"/>
    </source>
</evidence>
<protein>
    <recommendedName>
        <fullName evidence="2 6">GTPase Era</fullName>
    </recommendedName>
</protein>
<dbReference type="NCBIfam" id="NF000908">
    <property type="entry name" value="PRK00089.1"/>
    <property type="match status" value="1"/>
</dbReference>
<dbReference type="HAMAP" id="MF_00367">
    <property type="entry name" value="GTPase_Era"/>
    <property type="match status" value="1"/>
</dbReference>
<evidence type="ECO:0000256" key="1">
    <source>
        <dbReference type="ARBA" id="ARBA00007921"/>
    </source>
</evidence>
<dbReference type="PROSITE" id="PS50823">
    <property type="entry name" value="KH_TYPE_2"/>
    <property type="match status" value="1"/>
</dbReference>
<feature type="domain" description="Era-type G" evidence="10">
    <location>
        <begin position="2"/>
        <end position="169"/>
    </location>
</feature>
<dbReference type="Gene3D" id="3.30.300.20">
    <property type="match status" value="1"/>
</dbReference>
<keyword evidence="6" id="KW-0472">Membrane</keyword>
<dbReference type="InterPro" id="IPR004044">
    <property type="entry name" value="KH_dom_type_2"/>
</dbReference>
<dbReference type="PROSITE" id="PS51713">
    <property type="entry name" value="G_ERA"/>
    <property type="match status" value="1"/>
</dbReference>
<dbReference type="InterPro" id="IPR009019">
    <property type="entry name" value="KH_sf_prok-type"/>
</dbReference>
<evidence type="ECO:0000259" key="10">
    <source>
        <dbReference type="PROSITE" id="PS51713"/>
    </source>
</evidence>
<feature type="region of interest" description="G5" evidence="7">
    <location>
        <begin position="148"/>
        <end position="150"/>
    </location>
</feature>
<dbReference type="PANTHER" id="PTHR42698:SF1">
    <property type="entry name" value="GTPASE ERA, MITOCHONDRIAL"/>
    <property type="match status" value="1"/>
</dbReference>
<evidence type="ECO:0000256" key="2">
    <source>
        <dbReference type="ARBA" id="ARBA00020484"/>
    </source>
</evidence>
<keyword evidence="3 6" id="KW-0547">Nucleotide-binding</keyword>
<keyword evidence="6" id="KW-0699">rRNA-binding</keyword>
<dbReference type="GO" id="GO:0000028">
    <property type="term" value="P:ribosomal small subunit assembly"/>
    <property type="evidence" value="ECO:0007669"/>
    <property type="project" value="TreeGrafter"/>
</dbReference>
<dbReference type="InterPro" id="IPR015946">
    <property type="entry name" value="KH_dom-like_a/b"/>
</dbReference>
<evidence type="ECO:0000256" key="6">
    <source>
        <dbReference type="HAMAP-Rule" id="MF_00367"/>
    </source>
</evidence>
<evidence type="ECO:0000256" key="3">
    <source>
        <dbReference type="ARBA" id="ARBA00022741"/>
    </source>
</evidence>
<evidence type="ECO:0000256" key="7">
    <source>
        <dbReference type="PROSITE-ProRule" id="PRU01050"/>
    </source>
</evidence>
<feature type="region of interest" description="G4" evidence="7">
    <location>
        <begin position="119"/>
        <end position="122"/>
    </location>
</feature>
<dbReference type="InterPro" id="IPR006073">
    <property type="entry name" value="GTP-bd"/>
</dbReference>
<comment type="caution">
    <text evidence="6">Lacks conserved residue(s) required for the propagation of feature annotation.</text>
</comment>
<dbReference type="Pfam" id="PF01926">
    <property type="entry name" value="MMR_HSR1"/>
    <property type="match status" value="1"/>
</dbReference>
<keyword evidence="5 6" id="KW-0342">GTP-binding</keyword>
<keyword evidence="4 6" id="KW-0694">RNA-binding</keyword>
<dbReference type="Pfam" id="PF07650">
    <property type="entry name" value="KH_2"/>
    <property type="match status" value="1"/>
</dbReference>
<gene>
    <name evidence="6" type="primary">era</name>
    <name evidence="11" type="ORF">Gocc_2777</name>
</gene>
<dbReference type="InterPro" id="IPR005662">
    <property type="entry name" value="GTPase_Era-like"/>
</dbReference>
<dbReference type="RefSeq" id="WP_114797179.1">
    <property type="nucleotide sequence ID" value="NZ_QQZY01000009.1"/>
</dbReference>
<dbReference type="Proteomes" id="UP000254134">
    <property type="component" value="Unassembled WGS sequence"/>
</dbReference>
<feature type="binding site" evidence="6">
    <location>
        <begin position="10"/>
        <end position="17"/>
    </location>
    <ligand>
        <name>GTP</name>
        <dbReference type="ChEBI" id="CHEBI:37565"/>
    </ligand>
</feature>
<evidence type="ECO:0000313" key="12">
    <source>
        <dbReference type="Proteomes" id="UP000254134"/>
    </source>
</evidence>
<dbReference type="GO" id="GO:0070181">
    <property type="term" value="F:small ribosomal subunit rRNA binding"/>
    <property type="evidence" value="ECO:0007669"/>
    <property type="project" value="UniProtKB-UniRule"/>
</dbReference>
<dbReference type="GO" id="GO:0005886">
    <property type="term" value="C:plasma membrane"/>
    <property type="evidence" value="ECO:0007669"/>
    <property type="project" value="UniProtKB-SubCell"/>
</dbReference>
<reference evidence="12" key="2">
    <citation type="journal article" date="2019" name="MicrobiologyOpen">
        <title>High-quality draft genome sequence of Gaiella occulta isolated from a 150 meter deep mineral water borehole and comparison with the genome sequences of other deep-branching lineages of the phylum Actinobacteria.</title>
        <authorList>
            <person name="Severino R."/>
            <person name="Froufe H.J.C."/>
            <person name="Barroso C."/>
            <person name="Albuquerque L."/>
            <person name="Lobo-da-Cunha A."/>
            <person name="da Costa M.S."/>
            <person name="Egas C."/>
        </authorList>
    </citation>
    <scope>NUCLEOTIDE SEQUENCE [LARGE SCALE GENOMIC DNA]</scope>
    <source>
        <strain evidence="12">F2-233</strain>
    </source>
</reference>
<accession>A0A7M2YTD0</accession>
<dbReference type="CDD" id="cd22534">
    <property type="entry name" value="KH-II_Era"/>
    <property type="match status" value="1"/>
</dbReference>
<sequence>MRSGFVAVAGRPNVGKSTLVNALCGDKVAITSRVPNTTRRRIFGVANGPDWQLVLADLPGFQRPMDALTEKMQETVDGSFEDVDVVLLVVSARDRIGAGDRFVARRVFSLGVPVIIAVNKIDRLKHGHVASQMKAAATLGDFHALHPVSALTKDGIGALRDDLVQLLPEGPRYFPLEQTTDLTTGSRIAEVVREKALHLTRDEVPHAITVEVDEIGDKVVRAFVLVETESQKGILVGKKGAMIREIGSRARPEVEKLLGHPVFLELVVKVRPKWRRDPKMLERLGL</sequence>
<evidence type="ECO:0000256" key="4">
    <source>
        <dbReference type="ARBA" id="ARBA00022884"/>
    </source>
</evidence>
<organism evidence="11 12">
    <name type="scientific">Gaiella occulta</name>
    <dbReference type="NCBI Taxonomy" id="1002870"/>
    <lineage>
        <taxon>Bacteria</taxon>
        <taxon>Bacillati</taxon>
        <taxon>Actinomycetota</taxon>
        <taxon>Thermoleophilia</taxon>
        <taxon>Gaiellales</taxon>
        <taxon>Gaiellaceae</taxon>
        <taxon>Gaiella</taxon>
    </lineage>
</organism>
<dbReference type="GO" id="GO:0005525">
    <property type="term" value="F:GTP binding"/>
    <property type="evidence" value="ECO:0007669"/>
    <property type="project" value="UniProtKB-UniRule"/>
</dbReference>
<comment type="similarity">
    <text evidence="1 6 7 8">Belongs to the TRAFAC class TrmE-Era-EngA-EngB-Septin-like GTPase superfamily. Era GTPase family.</text>
</comment>
<feature type="region of interest" description="G2" evidence="7">
    <location>
        <begin position="36"/>
        <end position="40"/>
    </location>
</feature>
<dbReference type="SUPFAM" id="SSF52540">
    <property type="entry name" value="P-loop containing nucleoside triphosphate hydrolases"/>
    <property type="match status" value="1"/>
</dbReference>